<gene>
    <name evidence="7" type="ORF">K444DRAFT_619487</name>
</gene>
<dbReference type="OrthoDB" id="417877at2759"/>
<dbReference type="SUPFAM" id="SSF51905">
    <property type="entry name" value="FAD/NAD(P)-binding domain"/>
    <property type="match status" value="1"/>
</dbReference>
<protein>
    <submittedName>
        <fullName evidence="7">FAD/NAD(P)-binding domain-containing protein</fullName>
    </submittedName>
</protein>
<dbReference type="InParanoid" id="A0A2J6SPS7"/>
<evidence type="ECO:0000256" key="3">
    <source>
        <dbReference type="ARBA" id="ARBA00022827"/>
    </source>
</evidence>
<reference evidence="7 8" key="1">
    <citation type="submission" date="2016-04" db="EMBL/GenBank/DDBJ databases">
        <title>A degradative enzymes factory behind the ericoid mycorrhizal symbiosis.</title>
        <authorList>
            <consortium name="DOE Joint Genome Institute"/>
            <person name="Martino E."/>
            <person name="Morin E."/>
            <person name="Grelet G."/>
            <person name="Kuo A."/>
            <person name="Kohler A."/>
            <person name="Daghino S."/>
            <person name="Barry K."/>
            <person name="Choi C."/>
            <person name="Cichocki N."/>
            <person name="Clum A."/>
            <person name="Copeland A."/>
            <person name="Hainaut M."/>
            <person name="Haridas S."/>
            <person name="Labutti K."/>
            <person name="Lindquist E."/>
            <person name="Lipzen A."/>
            <person name="Khouja H.-R."/>
            <person name="Murat C."/>
            <person name="Ohm R."/>
            <person name="Olson A."/>
            <person name="Spatafora J."/>
            <person name="Veneault-Fourrey C."/>
            <person name="Henrissat B."/>
            <person name="Grigoriev I."/>
            <person name="Martin F."/>
            <person name="Perotto S."/>
        </authorList>
    </citation>
    <scope>NUCLEOTIDE SEQUENCE [LARGE SCALE GENOMIC DNA]</scope>
    <source>
        <strain evidence="7 8">E</strain>
    </source>
</reference>
<organism evidence="7 8">
    <name type="scientific">Hyaloscypha bicolor E</name>
    <dbReference type="NCBI Taxonomy" id="1095630"/>
    <lineage>
        <taxon>Eukaryota</taxon>
        <taxon>Fungi</taxon>
        <taxon>Dikarya</taxon>
        <taxon>Ascomycota</taxon>
        <taxon>Pezizomycotina</taxon>
        <taxon>Leotiomycetes</taxon>
        <taxon>Helotiales</taxon>
        <taxon>Hyaloscyphaceae</taxon>
        <taxon>Hyaloscypha</taxon>
        <taxon>Hyaloscypha bicolor</taxon>
    </lineage>
</organism>
<evidence type="ECO:0000313" key="7">
    <source>
        <dbReference type="EMBL" id="PMD52776.1"/>
    </source>
</evidence>
<evidence type="ECO:0000259" key="6">
    <source>
        <dbReference type="Pfam" id="PF01494"/>
    </source>
</evidence>
<dbReference type="STRING" id="1095630.A0A2J6SPS7"/>
<dbReference type="PANTHER" id="PTHR13789">
    <property type="entry name" value="MONOOXYGENASE"/>
    <property type="match status" value="1"/>
</dbReference>
<dbReference type="InterPro" id="IPR050493">
    <property type="entry name" value="FAD-dep_Monooxygenase_BioMet"/>
</dbReference>
<keyword evidence="8" id="KW-1185">Reference proteome</keyword>
<dbReference type="GeneID" id="36589602"/>
<evidence type="ECO:0000256" key="1">
    <source>
        <dbReference type="ARBA" id="ARBA00007992"/>
    </source>
</evidence>
<dbReference type="GO" id="GO:0004497">
    <property type="term" value="F:monooxygenase activity"/>
    <property type="evidence" value="ECO:0007669"/>
    <property type="project" value="UniProtKB-KW"/>
</dbReference>
<dbReference type="RefSeq" id="XP_024729680.1">
    <property type="nucleotide sequence ID" value="XM_024881525.1"/>
</dbReference>
<dbReference type="Proteomes" id="UP000235371">
    <property type="component" value="Unassembled WGS sequence"/>
</dbReference>
<keyword evidence="4" id="KW-0560">Oxidoreductase</keyword>
<dbReference type="AlphaFoldDB" id="A0A2J6SPS7"/>
<dbReference type="PANTHER" id="PTHR13789:SF314">
    <property type="entry name" value="FAD-BINDING DOMAIN-CONTAINING PROTEIN"/>
    <property type="match status" value="1"/>
</dbReference>
<comment type="similarity">
    <text evidence="1">Belongs to the paxM FAD-dependent monooxygenase family.</text>
</comment>
<keyword evidence="2" id="KW-0285">Flavoprotein</keyword>
<sequence length="323" mass="36432">MTFYRPDLHSELLRLCMLQSSEYKSPKLLLGSEVATVDINNATVVLTNGSSISGDLVIGADGERSLVKAAFKELDTLRPAPYRIFRAIVPTETLVDNKRQWPVLSLTTSKFAIFRKGTRILSWFEGRDGFLQDLEAGYNISLDEDQGPETDPVKVKQKMLHTFSDYHPSILAALRKAERVSDWPVYYSTPLAHLHKGRAVLIGDAAHSMLPTTGQGGTQSLEDICALAIFLHSDSLKGKRERQVEERLAMFEELRKERMAIVQAGSGIMFGDEERLEKTKWGQVLKRAGIRDGEGHLRFLYQYDIFEESRKALEEGMRAKARL</sequence>
<evidence type="ECO:0000256" key="4">
    <source>
        <dbReference type="ARBA" id="ARBA00023002"/>
    </source>
</evidence>
<accession>A0A2J6SPS7</accession>
<keyword evidence="3" id="KW-0274">FAD</keyword>
<evidence type="ECO:0000256" key="5">
    <source>
        <dbReference type="ARBA" id="ARBA00023033"/>
    </source>
</evidence>
<evidence type="ECO:0000313" key="8">
    <source>
        <dbReference type="Proteomes" id="UP000235371"/>
    </source>
</evidence>
<dbReference type="Gene3D" id="3.50.50.60">
    <property type="entry name" value="FAD/NAD(P)-binding domain"/>
    <property type="match status" value="1"/>
</dbReference>
<dbReference type="GO" id="GO:0071949">
    <property type="term" value="F:FAD binding"/>
    <property type="evidence" value="ECO:0007669"/>
    <property type="project" value="InterPro"/>
</dbReference>
<dbReference type="InterPro" id="IPR002938">
    <property type="entry name" value="FAD-bd"/>
</dbReference>
<keyword evidence="5" id="KW-0503">Monooxygenase</keyword>
<dbReference type="Pfam" id="PF01494">
    <property type="entry name" value="FAD_binding_3"/>
    <property type="match status" value="1"/>
</dbReference>
<dbReference type="PRINTS" id="PR00420">
    <property type="entry name" value="RNGMNOXGNASE"/>
</dbReference>
<name>A0A2J6SPS7_9HELO</name>
<proteinExistence type="inferred from homology"/>
<feature type="domain" description="FAD-binding" evidence="6">
    <location>
        <begin position="50"/>
        <end position="242"/>
    </location>
</feature>
<dbReference type="EMBL" id="KZ613895">
    <property type="protein sequence ID" value="PMD52776.1"/>
    <property type="molecule type" value="Genomic_DNA"/>
</dbReference>
<dbReference type="InterPro" id="IPR036188">
    <property type="entry name" value="FAD/NAD-bd_sf"/>
</dbReference>
<evidence type="ECO:0000256" key="2">
    <source>
        <dbReference type="ARBA" id="ARBA00022630"/>
    </source>
</evidence>